<dbReference type="Gene3D" id="3.40.30.10">
    <property type="entry name" value="Glutaredoxin"/>
    <property type="match status" value="1"/>
</dbReference>
<dbReference type="PRINTS" id="PR00160">
    <property type="entry name" value="GLUTAREDOXIN"/>
</dbReference>
<dbReference type="Pfam" id="PF00462">
    <property type="entry name" value="Glutaredoxin"/>
    <property type="match status" value="1"/>
</dbReference>
<dbReference type="STRING" id="1764295.A0A5B8MLG8"/>
<dbReference type="AlphaFoldDB" id="A0A5B8MLG8"/>
<reference evidence="3" key="2">
    <citation type="submission" date="2021-01" db="EMBL/GenBank/DDBJ databases">
        <authorList>
            <person name="Corre E."/>
            <person name="Pelletier E."/>
            <person name="Niang G."/>
            <person name="Scheremetjew M."/>
            <person name="Finn R."/>
            <person name="Kale V."/>
            <person name="Holt S."/>
            <person name="Cochrane G."/>
            <person name="Meng A."/>
            <person name="Brown T."/>
            <person name="Cohen L."/>
        </authorList>
    </citation>
    <scope>NUCLEOTIDE SEQUENCE</scope>
    <source>
        <strain evidence="3">CCMP1205</strain>
    </source>
</reference>
<evidence type="ECO:0000259" key="1">
    <source>
        <dbReference type="Pfam" id="PF00462"/>
    </source>
</evidence>
<dbReference type="PANTHER" id="PTHR46361">
    <property type="entry name" value="ELECTRON CARRIER/ PROTEIN DISULFIDE OXIDOREDUCTASE"/>
    <property type="match status" value="1"/>
</dbReference>
<dbReference type="CDD" id="cd02066">
    <property type="entry name" value="GRX_family"/>
    <property type="match status" value="1"/>
</dbReference>
<dbReference type="OrthoDB" id="418495at2759"/>
<dbReference type="EMBL" id="HBHL01005201">
    <property type="protein sequence ID" value="CAD9714557.1"/>
    <property type="molecule type" value="Transcribed_RNA"/>
</dbReference>
<evidence type="ECO:0000313" key="5">
    <source>
        <dbReference type="Proteomes" id="UP000316726"/>
    </source>
</evidence>
<dbReference type="InterPro" id="IPR006869">
    <property type="entry name" value="DUF547"/>
</dbReference>
<gene>
    <name evidence="4" type="ORF">A3770_04p27700</name>
    <name evidence="3" type="ORF">CPRI1469_LOCUS3410</name>
</gene>
<feature type="domain" description="Glutaredoxin" evidence="1">
    <location>
        <begin position="13"/>
        <end position="70"/>
    </location>
</feature>
<dbReference type="InterPro" id="IPR002109">
    <property type="entry name" value="Glutaredoxin"/>
</dbReference>
<keyword evidence="5" id="KW-1185">Reference proteome</keyword>
<accession>A0A5B8MLG8</accession>
<dbReference type="PANTHER" id="PTHR46361:SF3">
    <property type="entry name" value="ELECTRON CARRIER_ PROTEIN DISULFIDE OXIDOREDUCTASE"/>
    <property type="match status" value="1"/>
</dbReference>
<name>A0A5B8MLG8_9CHLO</name>
<organism evidence="4 5">
    <name type="scientific">Chloropicon primus</name>
    <dbReference type="NCBI Taxonomy" id="1764295"/>
    <lineage>
        <taxon>Eukaryota</taxon>
        <taxon>Viridiplantae</taxon>
        <taxon>Chlorophyta</taxon>
        <taxon>Chloropicophyceae</taxon>
        <taxon>Chloropicales</taxon>
        <taxon>Chloropicaceae</taxon>
        <taxon>Chloropicon</taxon>
    </lineage>
</organism>
<dbReference type="InterPro" id="IPR014025">
    <property type="entry name" value="Glutaredoxin_subgr"/>
</dbReference>
<dbReference type="Pfam" id="PF04784">
    <property type="entry name" value="DUF547"/>
    <property type="match status" value="1"/>
</dbReference>
<dbReference type="InterPro" id="IPR036249">
    <property type="entry name" value="Thioredoxin-like_sf"/>
</dbReference>
<reference evidence="4 5" key="1">
    <citation type="submission" date="2018-07" db="EMBL/GenBank/DDBJ databases">
        <title>The complete nuclear genome of the prasinophyte Chloropicon primus (CCMP1205).</title>
        <authorList>
            <person name="Pombert J.-F."/>
            <person name="Otis C."/>
            <person name="Turmel M."/>
            <person name="Lemieux C."/>
        </authorList>
    </citation>
    <scope>NUCLEOTIDE SEQUENCE [LARGE SCALE GENOMIC DNA]</scope>
    <source>
        <strain evidence="4 5">CCMP1205</strain>
    </source>
</reference>
<feature type="domain" description="DUF547" evidence="2">
    <location>
        <begin position="297"/>
        <end position="432"/>
    </location>
</feature>
<dbReference type="Proteomes" id="UP000316726">
    <property type="component" value="Chromosome 4"/>
</dbReference>
<sequence>MAPSSLEVARLGLFTSQGCKHCRRAKALLKEKSISYKEVDLTKAQRVRKAVQEYTGRRTVPQIFIAQNCIGGADELYSLEERGELDRKLREAEERGQAPFPVQVEALVSEAEGDGGDTGGAAAGEGEGFDWKRYDEILSIASGCPFGSSEFGAADLVGHFTRVDGGRAAGTEAEAWALGQELLDNRLVEVVGVGDGAGSKHRFGDDPGARYRFTFSAARKVSSSASGRVFNRDVVWPVRARSAPVVAESLRTKILDLYETFLSEDGKAVDYAGLARSGKFADYVRATSELREVDVSVLSRPEKIAFFVNVYNALVVHATATVGAPASVLERAKFFGNIKYEIGGLEYSCDDVEHGILRGNAVPPSSVLALVGLSCLASRTFKKSDPRAALAVSPVDPRIHFALVCGAKSCPPIRLYSAENLEEGLQGAAEAFCESEVVVDLSRRRVTLSKIFKWYGKDFAKTESDLLQRIEREYFSGGADNDLSTLLRGSKYSVKYAEYNWDVNDQGSGTHE</sequence>
<dbReference type="EMBL" id="CP031037">
    <property type="protein sequence ID" value="QDZ20252.1"/>
    <property type="molecule type" value="Genomic_DNA"/>
</dbReference>
<dbReference type="PROSITE" id="PS51354">
    <property type="entry name" value="GLUTAREDOXIN_2"/>
    <property type="match status" value="1"/>
</dbReference>
<evidence type="ECO:0000259" key="2">
    <source>
        <dbReference type="Pfam" id="PF04784"/>
    </source>
</evidence>
<evidence type="ECO:0000313" key="4">
    <source>
        <dbReference type="EMBL" id="QDZ20252.1"/>
    </source>
</evidence>
<proteinExistence type="predicted"/>
<protein>
    <submittedName>
        <fullName evidence="4">DUF547 domain-containing protein</fullName>
    </submittedName>
</protein>
<evidence type="ECO:0000313" key="3">
    <source>
        <dbReference type="EMBL" id="CAD9714557.1"/>
    </source>
</evidence>
<dbReference type="SUPFAM" id="SSF52833">
    <property type="entry name" value="Thioredoxin-like"/>
    <property type="match status" value="1"/>
</dbReference>